<protein>
    <submittedName>
        <fullName evidence="6">Alcohol dehydrogenase</fullName>
    </submittedName>
</protein>
<dbReference type="CDD" id="cd08261">
    <property type="entry name" value="Zn_ADH7"/>
    <property type="match status" value="1"/>
</dbReference>
<name>A0A268NYG4_SHOCL</name>
<keyword evidence="2 4" id="KW-0862">Zinc</keyword>
<dbReference type="Pfam" id="PF00107">
    <property type="entry name" value="ADH_zinc_N"/>
    <property type="match status" value="1"/>
</dbReference>
<dbReference type="Gene3D" id="3.40.50.720">
    <property type="entry name" value="NAD(P)-binding Rossmann-like Domain"/>
    <property type="match status" value="1"/>
</dbReference>
<evidence type="ECO:0000259" key="5">
    <source>
        <dbReference type="SMART" id="SM00829"/>
    </source>
</evidence>
<dbReference type="InterPro" id="IPR020843">
    <property type="entry name" value="ER"/>
</dbReference>
<dbReference type="SMART" id="SM00829">
    <property type="entry name" value="PKS_ER"/>
    <property type="match status" value="1"/>
</dbReference>
<dbReference type="InterPro" id="IPR002328">
    <property type="entry name" value="ADH_Zn_CS"/>
</dbReference>
<dbReference type="SUPFAM" id="SSF50129">
    <property type="entry name" value="GroES-like"/>
    <property type="match status" value="1"/>
</dbReference>
<dbReference type="PANTHER" id="PTHR43401">
    <property type="entry name" value="L-THREONINE 3-DEHYDROGENASE"/>
    <property type="match status" value="1"/>
</dbReference>
<dbReference type="Proteomes" id="UP000216207">
    <property type="component" value="Unassembled WGS sequence"/>
</dbReference>
<reference evidence="6 7" key="1">
    <citation type="submission" date="2017-07" db="EMBL/GenBank/DDBJ databases">
        <title>Isolation and whole genome analysis of endospore-forming bacteria from heroin.</title>
        <authorList>
            <person name="Kalinowski J."/>
            <person name="Ahrens B."/>
            <person name="Al-Dilaimi A."/>
            <person name="Winkler A."/>
            <person name="Wibberg D."/>
            <person name="Schleenbecker U."/>
            <person name="Ruckert C."/>
            <person name="Wolfel R."/>
            <person name="Grass G."/>
        </authorList>
    </citation>
    <scope>NUCLEOTIDE SEQUENCE [LARGE SCALE GENOMIC DNA]</scope>
    <source>
        <strain evidence="6 7">7539</strain>
    </source>
</reference>
<evidence type="ECO:0000313" key="6">
    <source>
        <dbReference type="EMBL" id="PAE88542.1"/>
    </source>
</evidence>
<dbReference type="PROSITE" id="PS00059">
    <property type="entry name" value="ADH_ZINC"/>
    <property type="match status" value="1"/>
</dbReference>
<dbReference type="InterPro" id="IPR013154">
    <property type="entry name" value="ADH-like_N"/>
</dbReference>
<dbReference type="RefSeq" id="WP_095326778.1">
    <property type="nucleotide sequence ID" value="NZ_JAIEWK010000001.1"/>
</dbReference>
<comment type="similarity">
    <text evidence="4">Belongs to the zinc-containing alcohol dehydrogenase family.</text>
</comment>
<proteinExistence type="inferred from homology"/>
<dbReference type="GO" id="GO:0008270">
    <property type="term" value="F:zinc ion binding"/>
    <property type="evidence" value="ECO:0007669"/>
    <property type="project" value="InterPro"/>
</dbReference>
<comment type="caution">
    <text evidence="6">The sequence shown here is derived from an EMBL/GenBank/DDBJ whole genome shotgun (WGS) entry which is preliminary data.</text>
</comment>
<dbReference type="Gene3D" id="3.90.180.10">
    <property type="entry name" value="Medium-chain alcohol dehydrogenases, catalytic domain"/>
    <property type="match status" value="1"/>
</dbReference>
<dbReference type="Pfam" id="PF08240">
    <property type="entry name" value="ADH_N"/>
    <property type="match status" value="1"/>
</dbReference>
<dbReference type="InterPro" id="IPR011032">
    <property type="entry name" value="GroES-like_sf"/>
</dbReference>
<dbReference type="AlphaFoldDB" id="A0A268NYG4"/>
<evidence type="ECO:0000256" key="3">
    <source>
        <dbReference type="ARBA" id="ARBA00023002"/>
    </source>
</evidence>
<dbReference type="GO" id="GO:0016491">
    <property type="term" value="F:oxidoreductase activity"/>
    <property type="evidence" value="ECO:0007669"/>
    <property type="project" value="UniProtKB-KW"/>
</dbReference>
<evidence type="ECO:0000256" key="2">
    <source>
        <dbReference type="ARBA" id="ARBA00022833"/>
    </source>
</evidence>
<sequence>MRAIEVRKPGDIHVVEVQKPELETDKDVLVKVQAVGICGSDMHIYHGSNPFTVYPRIIGHEVGGIVEEVGSGVHGLRRGDRVALEPISSCGVCYACKKGRPNVCAKLEVFGVHRDGGMREWMVAPEANWHKVNGDLPFEAAALVEPMTIGAQAAYRGNIEPGDTVFIMGAGPTGIACLIMAKQKGATVFISDLQANRLDYAKQVGADFTIHLPHEKPEAVLFEKTDGEFANVVIDAVGTNTTFAEAVKLASVAGTVVTLGFNETPSDIPSLLLTKKELTVAGSRLQTNQFPDVIRQVNEQKVDPASIISHRFDFDEVKKAIELLEKEPANVRKAVLIFEREDESK</sequence>
<feature type="domain" description="Enoyl reductase (ER)" evidence="5">
    <location>
        <begin position="10"/>
        <end position="336"/>
    </location>
</feature>
<dbReference type="InterPro" id="IPR036291">
    <property type="entry name" value="NAD(P)-bd_dom_sf"/>
</dbReference>
<dbReference type="InterPro" id="IPR013149">
    <property type="entry name" value="ADH-like_C"/>
</dbReference>
<dbReference type="SUPFAM" id="SSF51735">
    <property type="entry name" value="NAD(P)-binding Rossmann-fold domains"/>
    <property type="match status" value="1"/>
</dbReference>
<gene>
    <name evidence="6" type="ORF">CHH72_12945</name>
</gene>
<organism evidence="6 7">
    <name type="scientific">Shouchella clausii</name>
    <name type="common">Alkalihalobacillus clausii</name>
    <dbReference type="NCBI Taxonomy" id="79880"/>
    <lineage>
        <taxon>Bacteria</taxon>
        <taxon>Bacillati</taxon>
        <taxon>Bacillota</taxon>
        <taxon>Bacilli</taxon>
        <taxon>Bacillales</taxon>
        <taxon>Bacillaceae</taxon>
        <taxon>Shouchella</taxon>
    </lineage>
</organism>
<evidence type="ECO:0000256" key="1">
    <source>
        <dbReference type="ARBA" id="ARBA00022723"/>
    </source>
</evidence>
<dbReference type="PANTHER" id="PTHR43401:SF2">
    <property type="entry name" value="L-THREONINE 3-DEHYDROGENASE"/>
    <property type="match status" value="1"/>
</dbReference>
<comment type="cofactor">
    <cofactor evidence="4">
        <name>Zn(2+)</name>
        <dbReference type="ChEBI" id="CHEBI:29105"/>
    </cofactor>
</comment>
<dbReference type="InterPro" id="IPR050129">
    <property type="entry name" value="Zn_alcohol_dh"/>
</dbReference>
<accession>A0A268NYG4</accession>
<dbReference type="EMBL" id="NPCC01000015">
    <property type="protein sequence ID" value="PAE88542.1"/>
    <property type="molecule type" value="Genomic_DNA"/>
</dbReference>
<keyword evidence="3" id="KW-0560">Oxidoreductase</keyword>
<keyword evidence="1 4" id="KW-0479">Metal-binding</keyword>
<evidence type="ECO:0000313" key="7">
    <source>
        <dbReference type="Proteomes" id="UP000216207"/>
    </source>
</evidence>
<evidence type="ECO:0000256" key="4">
    <source>
        <dbReference type="RuleBase" id="RU361277"/>
    </source>
</evidence>